<keyword evidence="2" id="KW-0732">Signal</keyword>
<dbReference type="PROSITE" id="PS51257">
    <property type="entry name" value="PROKAR_LIPOPROTEIN"/>
    <property type="match status" value="1"/>
</dbReference>
<dbReference type="AlphaFoldDB" id="A0A839ETS3"/>
<feature type="chain" id="PRO_5032925258" evidence="2">
    <location>
        <begin position="27"/>
        <end position="434"/>
    </location>
</feature>
<feature type="compositionally biased region" description="Low complexity" evidence="1">
    <location>
        <begin position="182"/>
        <end position="200"/>
    </location>
</feature>
<evidence type="ECO:0000256" key="1">
    <source>
        <dbReference type="SAM" id="MobiDB-lite"/>
    </source>
</evidence>
<dbReference type="InterPro" id="IPR009045">
    <property type="entry name" value="Zn_M74/Hedgehog-like"/>
</dbReference>
<keyword evidence="5" id="KW-1185">Reference proteome</keyword>
<dbReference type="RefSeq" id="WP_246711886.1">
    <property type="nucleotide sequence ID" value="NZ_JACGXN010000009.1"/>
</dbReference>
<feature type="region of interest" description="Disordered" evidence="1">
    <location>
        <begin position="89"/>
        <end position="213"/>
    </location>
</feature>
<proteinExistence type="predicted"/>
<dbReference type="EMBL" id="JACGXN010000009">
    <property type="protein sequence ID" value="MBA8880756.1"/>
    <property type="molecule type" value="Genomic_DNA"/>
</dbReference>
<dbReference type="Gene3D" id="3.30.1380.10">
    <property type="match status" value="1"/>
</dbReference>
<dbReference type="Pfam" id="PF08291">
    <property type="entry name" value="Peptidase_M15_3"/>
    <property type="match status" value="1"/>
</dbReference>
<organism evidence="4 5">
    <name type="scientific">Phyllobacterium myrsinacearum</name>
    <dbReference type="NCBI Taxonomy" id="28101"/>
    <lineage>
        <taxon>Bacteria</taxon>
        <taxon>Pseudomonadati</taxon>
        <taxon>Pseudomonadota</taxon>
        <taxon>Alphaproteobacteria</taxon>
        <taxon>Hyphomicrobiales</taxon>
        <taxon>Phyllobacteriaceae</taxon>
        <taxon>Phyllobacterium</taxon>
    </lineage>
</organism>
<dbReference type="InterPro" id="IPR013230">
    <property type="entry name" value="Peptidase_M15A_C"/>
</dbReference>
<name>A0A839ETS3_9HYPH</name>
<evidence type="ECO:0000313" key="5">
    <source>
        <dbReference type="Proteomes" id="UP000549052"/>
    </source>
</evidence>
<gene>
    <name evidence="4" type="ORF">FHW16_004481</name>
</gene>
<sequence>MNKLSASVAAFRASTVICVVTLFAMATVSCTSTGSSPTAGSVLSVTPTTTTTSTATADAHAMPVTGSENVSPEALALAGSSETNALKAATEAEAHPGQGKVAATATPIQTGKDAATGKIPGKTALFGSSTPQPEAQQQFAALAPATAKPPVKTSLFGGSSKAEESASEQPQQVEVPAAPETTGKTAKGAQAAADDQPAAAEIKPGAHAPAPGKDNGLLVRLFANNAGASSAKRQQAVIQPKAQAQLKAISSDTPVQTAGLPSPSDYKPTEHLSSLPGVRPNGGIQIMQRDSLYQDDDVESAAAPVILASAAGLARLAPNGLRVQRESVDVACLKPQLVGMLKSIERRYGKSVIVTSGYRSPPYNRLVNGAKASLHMSCAAADIQVPGISKWELANFARSMPGRGGVGTYCHTESVHVDIGPTRDWNWRCGSRRG</sequence>
<feature type="compositionally biased region" description="Polar residues" evidence="1">
    <location>
        <begin position="126"/>
        <end position="139"/>
    </location>
</feature>
<accession>A0A839ETS3</accession>
<feature type="signal peptide" evidence="2">
    <location>
        <begin position="1"/>
        <end position="26"/>
    </location>
</feature>
<protein>
    <submittedName>
        <fullName evidence="4">Uncharacterized protein YcbK (DUF882 family)</fullName>
    </submittedName>
</protein>
<comment type="caution">
    <text evidence="4">The sequence shown here is derived from an EMBL/GenBank/DDBJ whole genome shotgun (WGS) entry which is preliminary data.</text>
</comment>
<evidence type="ECO:0000313" key="4">
    <source>
        <dbReference type="EMBL" id="MBA8880756.1"/>
    </source>
</evidence>
<dbReference type="Proteomes" id="UP000549052">
    <property type="component" value="Unassembled WGS sequence"/>
</dbReference>
<evidence type="ECO:0000259" key="3">
    <source>
        <dbReference type="Pfam" id="PF08291"/>
    </source>
</evidence>
<evidence type="ECO:0000256" key="2">
    <source>
        <dbReference type="SAM" id="SignalP"/>
    </source>
</evidence>
<reference evidence="4 5" key="1">
    <citation type="submission" date="2020-07" db="EMBL/GenBank/DDBJ databases">
        <title>Genomic Encyclopedia of Type Strains, Phase IV (KMG-V): Genome sequencing to study the core and pangenomes of soil and plant-associated prokaryotes.</title>
        <authorList>
            <person name="Whitman W."/>
        </authorList>
    </citation>
    <scope>NUCLEOTIDE SEQUENCE [LARGE SCALE GENOMIC DNA]</scope>
    <source>
        <strain evidence="4 5">AN3</strain>
    </source>
</reference>
<dbReference type="SUPFAM" id="SSF55166">
    <property type="entry name" value="Hedgehog/DD-peptidase"/>
    <property type="match status" value="1"/>
</dbReference>
<feature type="region of interest" description="Disordered" evidence="1">
    <location>
        <begin position="248"/>
        <end position="281"/>
    </location>
</feature>
<feature type="domain" description="Peptidase M15A C-terminal" evidence="3">
    <location>
        <begin position="315"/>
        <end position="418"/>
    </location>
</feature>